<dbReference type="SUPFAM" id="SSF51182">
    <property type="entry name" value="RmlC-like cupins"/>
    <property type="match status" value="1"/>
</dbReference>
<feature type="binding site" evidence="2">
    <location>
        <position position="101"/>
    </location>
    <ligand>
        <name>Fe cation</name>
        <dbReference type="ChEBI" id="CHEBI:24875"/>
    </ligand>
</feature>
<dbReference type="Pfam" id="PF02678">
    <property type="entry name" value="Pirin"/>
    <property type="match status" value="1"/>
</dbReference>
<dbReference type="EMBL" id="FQYP01000001">
    <property type="protein sequence ID" value="SHI45668.1"/>
    <property type="molecule type" value="Genomic_DNA"/>
</dbReference>
<evidence type="ECO:0000313" key="6">
    <source>
        <dbReference type="EMBL" id="SHI45668.1"/>
    </source>
</evidence>
<evidence type="ECO:0000256" key="1">
    <source>
        <dbReference type="ARBA" id="ARBA00008416"/>
    </source>
</evidence>
<dbReference type="InterPro" id="IPR011051">
    <property type="entry name" value="RmlC_Cupin_sf"/>
</dbReference>
<keyword evidence="7" id="KW-1185">Reference proteome</keyword>
<evidence type="ECO:0000259" key="4">
    <source>
        <dbReference type="Pfam" id="PF02678"/>
    </source>
</evidence>
<sequence length="292" mass="32770">MSNESLIIPERSRDIGDFLVGRLIPFRKKRMVGPFIFIDHMGPTELKEGHYMDVDQHPHIGLSTLTYMLEGELMHKDSIGTEQRISPGSVNWMVAGSGVTHTERTPDDLRGTNFTAHGYQIWVALPADQEEITPEFHHIDGNELPFWKDGSTEFRLVAGQGYGKTSPLPVHSDLFMVEIKTTDSYELAIKGELQGEIGICIVKGSISACDDTIEAGNMLISKTEDSCTISLHPNTHVLLFGGEPFPEERHIFWNFVSASKEKIEAAKERWRNKAFPKVPGDDSYVVMPEPKF</sequence>
<feature type="binding site" evidence="2">
    <location>
        <position position="59"/>
    </location>
    <ligand>
        <name>Fe cation</name>
        <dbReference type="ChEBI" id="CHEBI:24875"/>
    </ligand>
</feature>
<dbReference type="InterPro" id="IPR012093">
    <property type="entry name" value="Pirin"/>
</dbReference>
<evidence type="ECO:0000256" key="3">
    <source>
        <dbReference type="RuleBase" id="RU003457"/>
    </source>
</evidence>
<comment type="cofactor">
    <cofactor evidence="2">
        <name>Fe cation</name>
        <dbReference type="ChEBI" id="CHEBI:24875"/>
    </cofactor>
    <text evidence="2">Binds 1 Fe cation per subunit.</text>
</comment>
<comment type="similarity">
    <text evidence="1 3">Belongs to the pirin family.</text>
</comment>
<evidence type="ECO:0000259" key="5">
    <source>
        <dbReference type="Pfam" id="PF05726"/>
    </source>
</evidence>
<evidence type="ECO:0008006" key="8">
    <source>
        <dbReference type="Google" id="ProtNLM"/>
    </source>
</evidence>
<dbReference type="PANTHER" id="PTHR13903:SF8">
    <property type="entry name" value="PIRIN"/>
    <property type="match status" value="1"/>
</dbReference>
<feature type="binding site" evidence="2">
    <location>
        <position position="103"/>
    </location>
    <ligand>
        <name>Fe cation</name>
        <dbReference type="ChEBI" id="CHEBI:24875"/>
    </ligand>
</feature>
<dbReference type="Pfam" id="PF05726">
    <property type="entry name" value="Pirin_C"/>
    <property type="match status" value="1"/>
</dbReference>
<dbReference type="RefSeq" id="WP_073313950.1">
    <property type="nucleotide sequence ID" value="NZ_FQYP01000001.1"/>
</dbReference>
<dbReference type="STRING" id="570521.SAMN04488508_101711"/>
<protein>
    <recommendedName>
        <fullName evidence="8">Pirin</fullName>
    </recommendedName>
</protein>
<dbReference type="OrthoDB" id="321327at2"/>
<dbReference type="AlphaFoldDB" id="A0A1M6BAS0"/>
<dbReference type="InterPro" id="IPR003829">
    <property type="entry name" value="Pirin_N_dom"/>
</dbReference>
<feature type="domain" description="Pirin C-terminal" evidence="5">
    <location>
        <begin position="178"/>
        <end position="275"/>
    </location>
</feature>
<dbReference type="Proteomes" id="UP000184432">
    <property type="component" value="Unassembled WGS sequence"/>
</dbReference>
<name>A0A1M6BAS0_9FLAO</name>
<feature type="domain" description="Pirin N-terminal" evidence="4">
    <location>
        <begin position="26"/>
        <end position="123"/>
    </location>
</feature>
<proteinExistence type="inferred from homology"/>
<dbReference type="InterPro" id="IPR014710">
    <property type="entry name" value="RmlC-like_jellyroll"/>
</dbReference>
<dbReference type="Gene3D" id="2.60.120.10">
    <property type="entry name" value="Jelly Rolls"/>
    <property type="match status" value="2"/>
</dbReference>
<dbReference type="PIRSF" id="PIRSF006232">
    <property type="entry name" value="Pirin"/>
    <property type="match status" value="1"/>
</dbReference>
<dbReference type="CDD" id="cd02909">
    <property type="entry name" value="cupin_pirin_N"/>
    <property type="match status" value="1"/>
</dbReference>
<feature type="binding site" evidence="2">
    <location>
        <position position="57"/>
    </location>
    <ligand>
        <name>Fe cation</name>
        <dbReference type="ChEBI" id="CHEBI:24875"/>
    </ligand>
</feature>
<accession>A0A1M6BAS0</accession>
<dbReference type="PANTHER" id="PTHR13903">
    <property type="entry name" value="PIRIN-RELATED"/>
    <property type="match status" value="1"/>
</dbReference>
<reference evidence="7" key="1">
    <citation type="submission" date="2016-11" db="EMBL/GenBank/DDBJ databases">
        <authorList>
            <person name="Varghese N."/>
            <person name="Submissions S."/>
        </authorList>
    </citation>
    <scope>NUCLEOTIDE SEQUENCE [LARGE SCALE GENOMIC DNA]</scope>
    <source>
        <strain evidence="7">DSM 22623</strain>
    </source>
</reference>
<keyword evidence="2" id="KW-0408">Iron</keyword>
<organism evidence="6 7">
    <name type="scientific">Aquimarina spongiae</name>
    <dbReference type="NCBI Taxonomy" id="570521"/>
    <lineage>
        <taxon>Bacteria</taxon>
        <taxon>Pseudomonadati</taxon>
        <taxon>Bacteroidota</taxon>
        <taxon>Flavobacteriia</taxon>
        <taxon>Flavobacteriales</taxon>
        <taxon>Flavobacteriaceae</taxon>
        <taxon>Aquimarina</taxon>
    </lineage>
</organism>
<gene>
    <name evidence="6" type="ORF">SAMN04488508_101711</name>
</gene>
<keyword evidence="2" id="KW-0479">Metal-binding</keyword>
<dbReference type="GO" id="GO:0046872">
    <property type="term" value="F:metal ion binding"/>
    <property type="evidence" value="ECO:0007669"/>
    <property type="project" value="UniProtKB-KW"/>
</dbReference>
<dbReference type="InterPro" id="IPR008778">
    <property type="entry name" value="Pirin_C_dom"/>
</dbReference>
<evidence type="ECO:0000313" key="7">
    <source>
        <dbReference type="Proteomes" id="UP000184432"/>
    </source>
</evidence>
<evidence type="ECO:0000256" key="2">
    <source>
        <dbReference type="PIRSR" id="PIRSR006232-1"/>
    </source>
</evidence>